<gene>
    <name evidence="1" type="ORF">ARTV_2923</name>
</gene>
<reference evidence="1" key="1">
    <citation type="submission" date="2018-04" db="EMBL/GenBank/DDBJ databases">
        <authorList>
            <person name="Go L.Y."/>
            <person name="Mitchell J.A."/>
        </authorList>
    </citation>
    <scope>NUCLEOTIDE SEQUENCE</scope>
    <source>
        <strain evidence="1">ARTV</strain>
    </source>
</reference>
<dbReference type="SUPFAM" id="SSF52540">
    <property type="entry name" value="P-loop containing nucleoside triphosphate hydrolases"/>
    <property type="match status" value="1"/>
</dbReference>
<name>A0A3B0M1L1_9GAMM</name>
<evidence type="ECO:0008006" key="2">
    <source>
        <dbReference type="Google" id="ProtNLM"/>
    </source>
</evidence>
<organism evidence="1">
    <name type="scientific">Arsenophonus endosymbiont of Trialeurodes vaporariorum</name>
    <dbReference type="NCBI Taxonomy" id="235567"/>
    <lineage>
        <taxon>Bacteria</taxon>
        <taxon>Pseudomonadati</taxon>
        <taxon>Pseudomonadota</taxon>
        <taxon>Gammaproteobacteria</taxon>
        <taxon>Enterobacterales</taxon>
        <taxon>Morganellaceae</taxon>
        <taxon>Arsenophonus</taxon>
    </lineage>
</organism>
<dbReference type="Gene3D" id="3.40.50.300">
    <property type="entry name" value="P-loop containing nucleotide triphosphate hydrolases"/>
    <property type="match status" value="1"/>
</dbReference>
<protein>
    <recommendedName>
        <fullName evidence="2">Helicase C-terminal domain-containing protein</fullName>
    </recommendedName>
</protein>
<dbReference type="InterPro" id="IPR027417">
    <property type="entry name" value="P-loop_NTPase"/>
</dbReference>
<evidence type="ECO:0000313" key="1">
    <source>
        <dbReference type="EMBL" id="SSW96485.1"/>
    </source>
</evidence>
<proteinExistence type="predicted"/>
<dbReference type="EMBL" id="UFQR01000017">
    <property type="protein sequence ID" value="SSW96485.1"/>
    <property type="molecule type" value="Genomic_DNA"/>
</dbReference>
<dbReference type="AlphaFoldDB" id="A0A3B0M1L1"/>
<accession>A0A3B0M1L1</accession>
<sequence>MEKELFLELADSAIEALNAAAKTIKCLQIAAGAIYSDDNHNWTVINDVKIQALESIVNEAVGMPVLVAYHWKHDLERLLKAFPKGKMLDANPQTLTDWNNGKIPVLFAHPASCGHGLNLQDGGNILVFFSHWWDLEQYQQIIERIGPTRQAQAGHNSPVFIHHIVAKDTLYEVVMERRNSKRAIQDLLLEAMKNK</sequence>